<protein>
    <recommendedName>
        <fullName evidence="3">Guanylate cyclase domain-containing protein</fullName>
    </recommendedName>
</protein>
<reference evidence="1 2" key="1">
    <citation type="submission" date="2017-09" db="EMBL/GenBank/DDBJ databases">
        <title>Bacterial strain isolated from the female urinary microbiota.</title>
        <authorList>
            <person name="Thomas-White K."/>
            <person name="Kumar N."/>
            <person name="Forster S."/>
            <person name="Putonti C."/>
            <person name="Lawley T."/>
            <person name="Wolfe A.J."/>
        </authorList>
    </citation>
    <scope>NUCLEOTIDE SEQUENCE [LARGE SCALE GENOMIC DNA]</scope>
    <source>
        <strain evidence="1 2">UMB0249</strain>
    </source>
</reference>
<sequence length="255" mass="29947">MNTVYKDRYIVFIDILGFKDIVNKSNNDNKKAKEILENLKYIERIKKENDEVFNLTSINRKVTIFSDSIIISYPSLNARSGCFLSLVLDIIYISIELLDKGIYIRGGMTYGKLYHEDNICFGPAMIKAYNLEQEAIYPRIIVDNLAIEKGLEQPGLDGGKITDDDINEVLITENGISYIDFLYSALEEFEEINEYTDYLENIRKNLIFHLKNRSYTPKVLEKYEWFKYYYDNSIERIIKESKGAPQFFEQFFIKK</sequence>
<accession>A0A2N6TM13</accession>
<name>A0A2N6TM13_FUSNU</name>
<dbReference type="RefSeq" id="WP_158391983.1">
    <property type="nucleotide sequence ID" value="NZ_PNHC01000002.1"/>
</dbReference>
<evidence type="ECO:0008006" key="3">
    <source>
        <dbReference type="Google" id="ProtNLM"/>
    </source>
</evidence>
<proteinExistence type="predicted"/>
<organism evidence="1 2">
    <name type="scientific">Fusobacterium nucleatum</name>
    <dbReference type="NCBI Taxonomy" id="851"/>
    <lineage>
        <taxon>Bacteria</taxon>
        <taxon>Fusobacteriati</taxon>
        <taxon>Fusobacteriota</taxon>
        <taxon>Fusobacteriia</taxon>
        <taxon>Fusobacteriales</taxon>
        <taxon>Fusobacteriaceae</taxon>
        <taxon>Fusobacterium</taxon>
    </lineage>
</organism>
<comment type="caution">
    <text evidence="1">The sequence shown here is derived from an EMBL/GenBank/DDBJ whole genome shotgun (WGS) entry which is preliminary data.</text>
</comment>
<dbReference type="AlphaFoldDB" id="A0A2N6TM13"/>
<evidence type="ECO:0000313" key="1">
    <source>
        <dbReference type="EMBL" id="PMC70326.1"/>
    </source>
</evidence>
<dbReference type="Proteomes" id="UP000235733">
    <property type="component" value="Unassembled WGS sequence"/>
</dbReference>
<gene>
    <name evidence="1" type="ORF">CJ209_03485</name>
</gene>
<dbReference type="EMBL" id="PNHC01000002">
    <property type="protein sequence ID" value="PMC70326.1"/>
    <property type="molecule type" value="Genomic_DNA"/>
</dbReference>
<evidence type="ECO:0000313" key="2">
    <source>
        <dbReference type="Proteomes" id="UP000235733"/>
    </source>
</evidence>